<dbReference type="AlphaFoldDB" id="A0A0C4EN59"/>
<dbReference type="OMA" id="IQWITSR"/>
<reference evidence="1" key="2">
    <citation type="submission" date="2016-05" db="EMBL/GenBank/DDBJ databases">
        <title>Comparative analysis highlights variable genome content of wheat rusts and divergence of the mating loci.</title>
        <authorList>
            <person name="Cuomo C.A."/>
            <person name="Bakkeren G."/>
            <person name="Szabo L."/>
            <person name="Khalil H."/>
            <person name="Joly D."/>
            <person name="Goldberg J."/>
            <person name="Young S."/>
            <person name="Zeng Q."/>
            <person name="Fellers J."/>
        </authorList>
    </citation>
    <scope>NUCLEOTIDE SEQUENCE [LARGE SCALE GENOMIC DNA]</scope>
    <source>
        <strain evidence="1">1-1 BBBD Race 1</strain>
    </source>
</reference>
<dbReference type="PANTHER" id="PTHR28230">
    <property type="entry name" value="CHROMOSOME 1, WHOLE GENOME SHOTGUN SEQUENCE"/>
    <property type="match status" value="1"/>
</dbReference>
<dbReference type="InterPro" id="IPR037652">
    <property type="entry name" value="Mim2"/>
</dbReference>
<dbReference type="OrthoDB" id="5555533at2759"/>
<evidence type="ECO:0000313" key="3">
    <source>
        <dbReference type="Proteomes" id="UP000005240"/>
    </source>
</evidence>
<evidence type="ECO:0000313" key="2">
    <source>
        <dbReference type="EnsemblFungi" id="PTTG_02199-t43_1-p1"/>
    </source>
</evidence>
<accession>A0A0C4EN59</accession>
<dbReference type="PANTHER" id="PTHR28230:SF1">
    <property type="entry name" value="MITOCHONDRIAL IMPORT PROTEIN 2"/>
    <property type="match status" value="1"/>
</dbReference>
<dbReference type="EnsemblFungi" id="PTTG_02199-t43_1">
    <property type="protein sequence ID" value="PTTG_02199-t43_1-p1"/>
    <property type="gene ID" value="PTTG_02199"/>
</dbReference>
<reference evidence="2" key="4">
    <citation type="submission" date="2025-05" db="UniProtKB">
        <authorList>
            <consortium name="EnsemblFungi"/>
        </authorList>
    </citation>
    <scope>IDENTIFICATION</scope>
    <source>
        <strain evidence="2">isolate 1-1 / race 1 (BBBD)</strain>
    </source>
</reference>
<gene>
    <name evidence="1" type="ORF">PTTG_02199</name>
</gene>
<name>A0A0C4EN59_PUCT1</name>
<reference evidence="1" key="1">
    <citation type="submission" date="2009-11" db="EMBL/GenBank/DDBJ databases">
        <authorList>
            <consortium name="The Broad Institute Genome Sequencing Platform"/>
            <person name="Ward D."/>
            <person name="Feldgarden M."/>
            <person name="Earl A."/>
            <person name="Young S.K."/>
            <person name="Zeng Q."/>
            <person name="Koehrsen M."/>
            <person name="Alvarado L."/>
            <person name="Berlin A."/>
            <person name="Bochicchio J."/>
            <person name="Borenstein D."/>
            <person name="Chapman S.B."/>
            <person name="Chen Z."/>
            <person name="Engels R."/>
            <person name="Freedman E."/>
            <person name="Gellesch M."/>
            <person name="Goldberg J."/>
            <person name="Griggs A."/>
            <person name="Gujja S."/>
            <person name="Heilman E."/>
            <person name="Heiman D."/>
            <person name="Hepburn T."/>
            <person name="Howarth C."/>
            <person name="Jen D."/>
            <person name="Larson L."/>
            <person name="Lewis B."/>
            <person name="Mehta T."/>
            <person name="Park D."/>
            <person name="Pearson M."/>
            <person name="Roberts A."/>
            <person name="Saif S."/>
            <person name="Shea T."/>
            <person name="Shenoy N."/>
            <person name="Sisk P."/>
            <person name="Stolte C."/>
            <person name="Sykes S."/>
            <person name="Thomson T."/>
            <person name="Walk T."/>
            <person name="White J."/>
            <person name="Yandava C."/>
            <person name="Izard J."/>
            <person name="Baranova O.V."/>
            <person name="Blanton J.M."/>
            <person name="Tanner A.C."/>
            <person name="Dewhirst F.E."/>
            <person name="Haas B."/>
            <person name="Nusbaum C."/>
            <person name="Birren B."/>
        </authorList>
    </citation>
    <scope>NUCLEOTIDE SEQUENCE [LARGE SCALE GENOMIC DNA]</scope>
    <source>
        <strain evidence="1">1-1 BBBD Race 1</strain>
    </source>
</reference>
<dbReference type="Pfam" id="PF19117">
    <property type="entry name" value="Mim2"/>
    <property type="match status" value="1"/>
</dbReference>
<dbReference type="Proteomes" id="UP000005240">
    <property type="component" value="Unassembled WGS sequence"/>
</dbReference>
<dbReference type="GO" id="GO:0045040">
    <property type="term" value="P:protein insertion into mitochondrial outer membrane"/>
    <property type="evidence" value="ECO:0007669"/>
    <property type="project" value="InterPro"/>
</dbReference>
<reference evidence="2 3" key="3">
    <citation type="journal article" date="2017" name="G3 (Bethesda)">
        <title>Comparative analysis highlights variable genome content of wheat rusts and divergence of the mating loci.</title>
        <authorList>
            <person name="Cuomo C.A."/>
            <person name="Bakkeren G."/>
            <person name="Khalil H.B."/>
            <person name="Panwar V."/>
            <person name="Joly D."/>
            <person name="Linning R."/>
            <person name="Sakthikumar S."/>
            <person name="Song X."/>
            <person name="Adiconis X."/>
            <person name="Fan L."/>
            <person name="Goldberg J.M."/>
            <person name="Levin J.Z."/>
            <person name="Young S."/>
            <person name="Zeng Q."/>
            <person name="Anikster Y."/>
            <person name="Bruce M."/>
            <person name="Wang M."/>
            <person name="Yin C."/>
            <person name="McCallum B."/>
            <person name="Szabo L.J."/>
            <person name="Hulbert S."/>
            <person name="Chen X."/>
            <person name="Fellers J.P."/>
        </authorList>
    </citation>
    <scope>NUCLEOTIDE SEQUENCE</scope>
    <source>
        <strain evidence="2">isolate 1-1 / race 1 (BBBD)</strain>
        <strain evidence="3">Isolate 1-1 / race 1 (BBBD)</strain>
    </source>
</reference>
<protein>
    <submittedName>
        <fullName evidence="1 2">Uncharacterized protein</fullName>
    </submittedName>
</protein>
<dbReference type="VEuPathDB" id="FungiDB:PTTG_02199"/>
<organism evidence="1">
    <name type="scientific">Puccinia triticina (isolate 1-1 / race 1 (BBBD))</name>
    <name type="common">Brown leaf rust fungus</name>
    <dbReference type="NCBI Taxonomy" id="630390"/>
    <lineage>
        <taxon>Eukaryota</taxon>
        <taxon>Fungi</taxon>
        <taxon>Dikarya</taxon>
        <taxon>Basidiomycota</taxon>
        <taxon>Pucciniomycotina</taxon>
        <taxon>Pucciniomycetes</taxon>
        <taxon>Pucciniales</taxon>
        <taxon>Pucciniaceae</taxon>
        <taxon>Puccinia</taxon>
    </lineage>
</organism>
<dbReference type="GO" id="GO:0005741">
    <property type="term" value="C:mitochondrial outer membrane"/>
    <property type="evidence" value="ECO:0007669"/>
    <property type="project" value="TreeGrafter"/>
</dbReference>
<sequence>MSTDSTTPIPSSSRLLEAARPVFDRLKSSSIDRRRRASSESISVDHTTSTLSSVDQEWEENIRQLHLLIDVILLPFVGKWLGRKTASWLYARYTQGFANKAINSLGIIQWITSRK</sequence>
<evidence type="ECO:0000313" key="1">
    <source>
        <dbReference type="EMBL" id="OAV90864.1"/>
    </source>
</evidence>
<proteinExistence type="predicted"/>
<dbReference type="STRING" id="630390.A0A0C4EN59"/>
<keyword evidence="3" id="KW-1185">Reference proteome</keyword>
<dbReference type="GO" id="GO:0070096">
    <property type="term" value="P:mitochondrial outer membrane translocase complex assembly"/>
    <property type="evidence" value="ECO:0007669"/>
    <property type="project" value="InterPro"/>
</dbReference>
<dbReference type="EMBL" id="ADAS02000093">
    <property type="protein sequence ID" value="OAV90864.1"/>
    <property type="molecule type" value="Genomic_DNA"/>
</dbReference>